<dbReference type="Pfam" id="PF00535">
    <property type="entry name" value="Glycos_transf_2"/>
    <property type="match status" value="1"/>
</dbReference>
<sequence length="216" mass="24656">MVADSGFSVMSPTKLSIVLPVRDRQHEVVERVEHVLEGLVDLTDEVAEIIVVDDGSRDETQDILQELHAKYPQVRIARHDRPRGMEAAGQTGLERATGELVFIQESDAEMRMDDLRRLLVMSEDESVVAARAESRQEPLAPPLLRRLRQWGTDKHTTVEIRTDVSAPCSVQMIRRPHLQRLSAPKGKRYWLEGQTDRIKKVERAKVGVRLRNEAKR</sequence>
<keyword evidence="3" id="KW-1185">Reference proteome</keyword>
<feature type="domain" description="Glycosyltransferase 2-like" evidence="1">
    <location>
        <begin position="16"/>
        <end position="146"/>
    </location>
</feature>
<dbReference type="AlphaFoldDB" id="A0A518HKX1"/>
<keyword evidence="2" id="KW-0328">Glycosyltransferase</keyword>
<dbReference type="InterPro" id="IPR050256">
    <property type="entry name" value="Glycosyltransferase_2"/>
</dbReference>
<proteinExistence type="predicted"/>
<gene>
    <name evidence="2" type="primary">pimF</name>
    <name evidence="2" type="ORF">Enr13x_13310</name>
</gene>
<dbReference type="EC" id="2.4.-.-" evidence="2"/>
<keyword evidence="2" id="KW-0808">Transferase</keyword>
<evidence type="ECO:0000259" key="1">
    <source>
        <dbReference type="Pfam" id="PF00535"/>
    </source>
</evidence>
<protein>
    <submittedName>
        <fullName evidence="2">Glycosyltransferase</fullName>
        <ecNumber evidence="2">2.4.-.-</ecNumber>
    </submittedName>
</protein>
<dbReference type="KEGG" id="snep:Enr13x_13310"/>
<evidence type="ECO:0000313" key="3">
    <source>
        <dbReference type="Proteomes" id="UP000319004"/>
    </source>
</evidence>
<dbReference type="OrthoDB" id="284530at2"/>
<organism evidence="2 3">
    <name type="scientific">Stieleria neptunia</name>
    <dbReference type="NCBI Taxonomy" id="2527979"/>
    <lineage>
        <taxon>Bacteria</taxon>
        <taxon>Pseudomonadati</taxon>
        <taxon>Planctomycetota</taxon>
        <taxon>Planctomycetia</taxon>
        <taxon>Pirellulales</taxon>
        <taxon>Pirellulaceae</taxon>
        <taxon>Stieleria</taxon>
    </lineage>
</organism>
<dbReference type="GO" id="GO:0016757">
    <property type="term" value="F:glycosyltransferase activity"/>
    <property type="evidence" value="ECO:0007669"/>
    <property type="project" value="UniProtKB-KW"/>
</dbReference>
<dbReference type="InterPro" id="IPR029044">
    <property type="entry name" value="Nucleotide-diphossugar_trans"/>
</dbReference>
<reference evidence="2 3" key="1">
    <citation type="submission" date="2019-03" db="EMBL/GenBank/DDBJ databases">
        <title>Deep-cultivation of Planctomycetes and their phenomic and genomic characterization uncovers novel biology.</title>
        <authorList>
            <person name="Wiegand S."/>
            <person name="Jogler M."/>
            <person name="Boedeker C."/>
            <person name="Pinto D."/>
            <person name="Vollmers J."/>
            <person name="Rivas-Marin E."/>
            <person name="Kohn T."/>
            <person name="Peeters S.H."/>
            <person name="Heuer A."/>
            <person name="Rast P."/>
            <person name="Oberbeckmann S."/>
            <person name="Bunk B."/>
            <person name="Jeske O."/>
            <person name="Meyerdierks A."/>
            <person name="Storesund J.E."/>
            <person name="Kallscheuer N."/>
            <person name="Luecker S."/>
            <person name="Lage O.M."/>
            <person name="Pohl T."/>
            <person name="Merkel B.J."/>
            <person name="Hornburger P."/>
            <person name="Mueller R.-W."/>
            <person name="Bruemmer F."/>
            <person name="Labrenz M."/>
            <person name="Spormann A.M."/>
            <person name="Op den Camp H."/>
            <person name="Overmann J."/>
            <person name="Amann R."/>
            <person name="Jetten M.S.M."/>
            <person name="Mascher T."/>
            <person name="Medema M.H."/>
            <person name="Devos D.P."/>
            <person name="Kaster A.-K."/>
            <person name="Ovreas L."/>
            <person name="Rohde M."/>
            <person name="Galperin M.Y."/>
            <person name="Jogler C."/>
        </authorList>
    </citation>
    <scope>NUCLEOTIDE SEQUENCE [LARGE SCALE GENOMIC DNA]</scope>
    <source>
        <strain evidence="2 3">Enr13</strain>
    </source>
</reference>
<dbReference type="Proteomes" id="UP000319004">
    <property type="component" value="Chromosome"/>
</dbReference>
<dbReference type="InterPro" id="IPR001173">
    <property type="entry name" value="Glyco_trans_2-like"/>
</dbReference>
<dbReference type="SUPFAM" id="SSF53448">
    <property type="entry name" value="Nucleotide-diphospho-sugar transferases"/>
    <property type="match status" value="1"/>
</dbReference>
<name>A0A518HKX1_9BACT</name>
<dbReference type="Gene3D" id="3.90.550.10">
    <property type="entry name" value="Spore Coat Polysaccharide Biosynthesis Protein SpsA, Chain A"/>
    <property type="match status" value="1"/>
</dbReference>
<dbReference type="PANTHER" id="PTHR48090">
    <property type="entry name" value="UNDECAPRENYL-PHOSPHATE 4-DEOXY-4-FORMAMIDO-L-ARABINOSE TRANSFERASE-RELATED"/>
    <property type="match status" value="1"/>
</dbReference>
<dbReference type="EMBL" id="CP037423">
    <property type="protein sequence ID" value="QDV41488.1"/>
    <property type="molecule type" value="Genomic_DNA"/>
</dbReference>
<accession>A0A518HKX1</accession>
<dbReference type="CDD" id="cd04179">
    <property type="entry name" value="DPM_DPG-synthase_like"/>
    <property type="match status" value="1"/>
</dbReference>
<evidence type="ECO:0000313" key="2">
    <source>
        <dbReference type="EMBL" id="QDV41488.1"/>
    </source>
</evidence>